<sequence>MSWFRLGLQLVLGLAAAGGLAYMLLALWSAATFPRRRPARKRLSGKRQPPVSLLKPLRGAETGLEACLGSFFQLKYPRYELLFAVRTHDDPAVEVVRRLRARFPGVRAQLLVTGEPPYANAKVFSLEALAKAAAYDLLVVTDSDTKVAPDYLDSMALAFAEREIGVVTHPYRGVAGGGDLWSRLEALGMTTEFMAGVVVAERLEGMKFALGPSMAVRRSCLTSIGGFTAMKDYLADDFVLGAWAARAGWKVLLLPQAVEHLATARGFLTSFKHRLRWNRSSRFSRPAGYVGQGFTYGLVWTLLFTAVAPWPLNLAALLAGCLLRGSLALVLAWRLNDPAVKHHLWLIPLQDMLSWASWIGGFLGKTIEWRGERYVLRDGGRFEPLSRPVVLGEMRAAK</sequence>
<keyword evidence="6 9" id="KW-0812">Transmembrane</keyword>
<feature type="transmembrane region" description="Helical" evidence="9">
    <location>
        <begin position="6"/>
        <end position="33"/>
    </location>
</feature>
<evidence type="ECO:0000256" key="6">
    <source>
        <dbReference type="ARBA" id="ARBA00022692"/>
    </source>
</evidence>
<gene>
    <name evidence="10" type="primary">hpnI</name>
    <name evidence="10" type="ORF">J8C05_13505</name>
</gene>
<dbReference type="Proteomes" id="UP000677668">
    <property type="component" value="Chromosome 2"/>
</dbReference>
<proteinExistence type="predicted"/>
<keyword evidence="11" id="KW-1185">Reference proteome</keyword>
<dbReference type="PANTHER" id="PTHR12726:SF0">
    <property type="entry name" value="CERAMIDE GLUCOSYLTRANSFERASE"/>
    <property type="match status" value="1"/>
</dbReference>
<evidence type="ECO:0000256" key="8">
    <source>
        <dbReference type="ARBA" id="ARBA00023136"/>
    </source>
</evidence>
<evidence type="ECO:0000313" key="10">
    <source>
        <dbReference type="EMBL" id="QUV95039.1"/>
    </source>
</evidence>
<evidence type="ECO:0000256" key="7">
    <source>
        <dbReference type="ARBA" id="ARBA00022989"/>
    </source>
</evidence>
<evidence type="ECO:0000256" key="2">
    <source>
        <dbReference type="ARBA" id="ARBA00004760"/>
    </source>
</evidence>
<keyword evidence="4" id="KW-0328">Glycosyltransferase</keyword>
<dbReference type="InterPro" id="IPR025993">
    <property type="entry name" value="Ceramide_glucosylTrfase"/>
</dbReference>
<comment type="pathway">
    <text evidence="2">Lipid metabolism; sphingolipid metabolism.</text>
</comment>
<comment type="subcellular location">
    <subcellularLocation>
        <location evidence="1">Membrane</location>
        <topology evidence="1">Multi-pass membrane protein</topology>
    </subcellularLocation>
</comment>
<evidence type="ECO:0000256" key="3">
    <source>
        <dbReference type="ARBA" id="ARBA00004991"/>
    </source>
</evidence>
<dbReference type="InterPro" id="IPR017835">
    <property type="entry name" value="Hopen-assoc_HpnI"/>
</dbReference>
<protein>
    <submittedName>
        <fullName evidence="10">Bacteriohopanetetrol glucosamine biosynthesis glycosyltransferase HpnI</fullName>
    </submittedName>
</protein>
<dbReference type="Gene3D" id="3.90.550.10">
    <property type="entry name" value="Spore Coat Polysaccharide Biosynthesis Protein SpsA, Chain A"/>
    <property type="match status" value="1"/>
</dbReference>
<dbReference type="EMBL" id="CP072643">
    <property type="protein sequence ID" value="QUV95039.1"/>
    <property type="molecule type" value="Genomic_DNA"/>
</dbReference>
<keyword evidence="7 9" id="KW-1133">Transmembrane helix</keyword>
<dbReference type="SUPFAM" id="SSF53448">
    <property type="entry name" value="Nucleotide-diphospho-sugar transferases"/>
    <property type="match status" value="1"/>
</dbReference>
<organism evidence="10 11">
    <name type="scientific">Chloracidobacterium sp. N</name>
    <dbReference type="NCBI Taxonomy" id="2821540"/>
    <lineage>
        <taxon>Bacteria</taxon>
        <taxon>Pseudomonadati</taxon>
        <taxon>Acidobacteriota</taxon>
        <taxon>Terriglobia</taxon>
        <taxon>Terriglobales</taxon>
        <taxon>Acidobacteriaceae</taxon>
        <taxon>Chloracidobacterium</taxon>
        <taxon>Chloracidobacterium aggregatum</taxon>
    </lineage>
</organism>
<evidence type="ECO:0000256" key="1">
    <source>
        <dbReference type="ARBA" id="ARBA00004141"/>
    </source>
</evidence>
<dbReference type="CDD" id="cd02520">
    <property type="entry name" value="Glucosylceramide_synthase"/>
    <property type="match status" value="1"/>
</dbReference>
<reference evidence="10 11" key="1">
    <citation type="submission" date="2021-03" db="EMBL/GenBank/DDBJ databases">
        <title>Genomic and phenotypic characterization of Chloracidobacterium isolates provides evidence for multiple species.</title>
        <authorList>
            <person name="Saini M.K."/>
            <person name="Costas A.M.G."/>
            <person name="Tank M."/>
            <person name="Bryant D.A."/>
        </authorList>
    </citation>
    <scope>NUCLEOTIDE SEQUENCE [LARGE SCALE GENOMIC DNA]</scope>
    <source>
        <strain evidence="10 11">N</strain>
    </source>
</reference>
<comment type="pathway">
    <text evidence="3">Sphingolipid metabolism.</text>
</comment>
<dbReference type="Pfam" id="PF13506">
    <property type="entry name" value="Glyco_transf_21"/>
    <property type="match status" value="1"/>
</dbReference>
<feature type="transmembrane region" description="Helical" evidence="9">
    <location>
        <begin position="286"/>
        <end position="308"/>
    </location>
</feature>
<feature type="transmembrane region" description="Helical" evidence="9">
    <location>
        <begin position="314"/>
        <end position="333"/>
    </location>
</feature>
<dbReference type="InterPro" id="IPR029044">
    <property type="entry name" value="Nucleotide-diphossugar_trans"/>
</dbReference>
<keyword evidence="5" id="KW-0808">Transferase</keyword>
<evidence type="ECO:0000256" key="9">
    <source>
        <dbReference type="SAM" id="Phobius"/>
    </source>
</evidence>
<keyword evidence="8 9" id="KW-0472">Membrane</keyword>
<name>A0ABX8B675_9BACT</name>
<accession>A0ABX8B675</accession>
<dbReference type="NCBIfam" id="TIGR03472">
    <property type="entry name" value="HpnI"/>
    <property type="match status" value="1"/>
</dbReference>
<evidence type="ECO:0000256" key="4">
    <source>
        <dbReference type="ARBA" id="ARBA00022676"/>
    </source>
</evidence>
<evidence type="ECO:0000313" key="11">
    <source>
        <dbReference type="Proteomes" id="UP000677668"/>
    </source>
</evidence>
<evidence type="ECO:0000256" key="5">
    <source>
        <dbReference type="ARBA" id="ARBA00022679"/>
    </source>
</evidence>
<dbReference type="PANTHER" id="PTHR12726">
    <property type="entry name" value="CERAMIDE GLUCOSYLTRANSFERASE"/>
    <property type="match status" value="1"/>
</dbReference>